<keyword evidence="5 8" id="KW-0274">FAD</keyword>
<keyword evidence="4" id="KW-0732">Signal</keyword>
<evidence type="ECO:0000313" key="14">
    <source>
        <dbReference type="Proteomes" id="UP000053989"/>
    </source>
</evidence>
<evidence type="ECO:0000256" key="2">
    <source>
        <dbReference type="ARBA" id="ARBA00010790"/>
    </source>
</evidence>
<dbReference type="InterPro" id="IPR000172">
    <property type="entry name" value="GMC_OxRdtase_N"/>
</dbReference>
<feature type="binding site" evidence="8">
    <location>
        <position position="237"/>
    </location>
    <ligand>
        <name>FAD</name>
        <dbReference type="ChEBI" id="CHEBI:57692"/>
    </ligand>
</feature>
<proteinExistence type="inferred from homology"/>
<reference evidence="14" key="2">
    <citation type="submission" date="2015-01" db="EMBL/GenBank/DDBJ databases">
        <title>Evolutionary Origins and Diversification of the Mycorrhizal Mutualists.</title>
        <authorList>
            <consortium name="DOE Joint Genome Institute"/>
            <consortium name="Mycorrhizal Genomics Consortium"/>
            <person name="Kohler A."/>
            <person name="Kuo A."/>
            <person name="Nagy L.G."/>
            <person name="Floudas D."/>
            <person name="Copeland A."/>
            <person name="Barry K.W."/>
            <person name="Cichocki N."/>
            <person name="Veneault-Fourrey C."/>
            <person name="LaButti K."/>
            <person name="Lindquist E.A."/>
            <person name="Lipzen A."/>
            <person name="Lundell T."/>
            <person name="Morin E."/>
            <person name="Murat C."/>
            <person name="Riley R."/>
            <person name="Ohm R."/>
            <person name="Sun H."/>
            <person name="Tunlid A."/>
            <person name="Henrissat B."/>
            <person name="Grigoriev I.V."/>
            <person name="Hibbett D.S."/>
            <person name="Martin F."/>
        </authorList>
    </citation>
    <scope>NUCLEOTIDE SEQUENCE [LARGE SCALE GENOMIC DNA]</scope>
    <source>
        <strain evidence="14">Foug A</strain>
    </source>
</reference>
<dbReference type="HOGENOM" id="CLU_002865_6_0_1"/>
<dbReference type="Pfam" id="PF05199">
    <property type="entry name" value="GMC_oxred_C"/>
    <property type="match status" value="1"/>
</dbReference>
<dbReference type="PANTHER" id="PTHR11552">
    <property type="entry name" value="GLUCOSE-METHANOL-CHOLINE GMC OXIDOREDUCTASE"/>
    <property type="match status" value="1"/>
</dbReference>
<accession>A0A0C2ZGN3</accession>
<keyword evidence="7" id="KW-0325">Glycoprotein</keyword>
<sequence length="606" mass="66015">MPEKTTAKIHEVLDTPFDFVIIGGGTAGLCLASRLSEDPNVSVLVLEAGSDRFDDPKLLVPAQYGHHLGQPEYDWTIKTTAQGLSNNREYICSRGKVLGGTSAINFLCWTKPPADEIDGGTSFGPLQSTNDRAQIGKDSETRDGTGKHSRRICASLRGPIKLRYPGTITQPEIQAFEAWLELGIPRAPKPYDGDPRGAFFCAKTIDSSTYTRSYASTAFYLPNAGRENLKVLTSASVNKVLTKTTQEGDLVATGVEFVHGERTFVINVTIEVILCAGALKSPQILELSGIGNSTLLKSVGVNAHLNLSTVGENLQEHMMIHLSYELAPDVNDLTLDILRDPRSYEEHLEQLNASPRGGAFTLGISGFAFVPLQTISDHGDDIIKATREKFERRSAYPPGLMEQYDLQLGRMERAENRAAPYAIILSPGFLGLPNPPEPGKKYITLTLVTNQPFSRGSIHVTSPDPAAPLATDPHYFEEEIDLQAFVELVKFARRVTQTSPFREILASPLKEVNPGPDVVTDEQIGDFIKSFSNSMSHTTGTLSMLPKEKGGVVDSDLKVYGTSNIRVADLSVVPLQIAAATMATAYAIGFQAADIIKEQIKLRDLK</sequence>
<dbReference type="PANTHER" id="PTHR11552:SF201">
    <property type="entry name" value="GLUCOSE-METHANOL-CHOLINE OXIDOREDUCTASE N-TERMINAL DOMAIN-CONTAINING PROTEIN"/>
    <property type="match status" value="1"/>
</dbReference>
<dbReference type="PIRSF" id="PIRSF000137">
    <property type="entry name" value="Alcohol_oxidase"/>
    <property type="match status" value="1"/>
</dbReference>
<dbReference type="OrthoDB" id="269227at2759"/>
<reference evidence="13 14" key="1">
    <citation type="submission" date="2014-04" db="EMBL/GenBank/DDBJ databases">
        <authorList>
            <consortium name="DOE Joint Genome Institute"/>
            <person name="Kuo A."/>
            <person name="Kohler A."/>
            <person name="Nagy L.G."/>
            <person name="Floudas D."/>
            <person name="Copeland A."/>
            <person name="Barry K.W."/>
            <person name="Cichocki N."/>
            <person name="Veneault-Fourrey C."/>
            <person name="LaButti K."/>
            <person name="Lindquist E.A."/>
            <person name="Lipzen A."/>
            <person name="Lundell T."/>
            <person name="Morin E."/>
            <person name="Murat C."/>
            <person name="Sun H."/>
            <person name="Tunlid A."/>
            <person name="Henrissat B."/>
            <person name="Grigoriev I.V."/>
            <person name="Hibbett D.S."/>
            <person name="Martin F."/>
            <person name="Nordberg H.P."/>
            <person name="Cantor M.N."/>
            <person name="Hua S.X."/>
        </authorList>
    </citation>
    <scope>NUCLEOTIDE SEQUENCE [LARGE SCALE GENOMIC DNA]</scope>
    <source>
        <strain evidence="13 14">Foug A</strain>
    </source>
</reference>
<feature type="binding site" evidence="8">
    <location>
        <position position="97"/>
    </location>
    <ligand>
        <name>FAD</name>
        <dbReference type="ChEBI" id="CHEBI:57692"/>
    </ligand>
</feature>
<comment type="cofactor">
    <cofactor evidence="1 8">
        <name>FAD</name>
        <dbReference type="ChEBI" id="CHEBI:57692"/>
    </cofactor>
</comment>
<dbReference type="GO" id="GO:0050660">
    <property type="term" value="F:flavin adenine dinucleotide binding"/>
    <property type="evidence" value="ECO:0007669"/>
    <property type="project" value="InterPro"/>
</dbReference>
<comment type="similarity">
    <text evidence="2 9">Belongs to the GMC oxidoreductase family.</text>
</comment>
<feature type="compositionally biased region" description="Basic and acidic residues" evidence="10">
    <location>
        <begin position="134"/>
        <end position="146"/>
    </location>
</feature>
<dbReference type="SUPFAM" id="SSF51905">
    <property type="entry name" value="FAD/NAD(P)-binding domain"/>
    <property type="match status" value="1"/>
</dbReference>
<dbReference type="PROSITE" id="PS00623">
    <property type="entry name" value="GMC_OXRED_1"/>
    <property type="match status" value="1"/>
</dbReference>
<dbReference type="PROSITE" id="PS00624">
    <property type="entry name" value="GMC_OXRED_2"/>
    <property type="match status" value="1"/>
</dbReference>
<keyword evidence="14" id="KW-1185">Reference proteome</keyword>
<evidence type="ECO:0000256" key="3">
    <source>
        <dbReference type="ARBA" id="ARBA00022630"/>
    </source>
</evidence>
<feature type="binding site" evidence="8">
    <location>
        <position position="101"/>
    </location>
    <ligand>
        <name>FAD</name>
        <dbReference type="ChEBI" id="CHEBI:57692"/>
    </ligand>
</feature>
<evidence type="ECO:0000256" key="4">
    <source>
        <dbReference type="ARBA" id="ARBA00022729"/>
    </source>
</evidence>
<dbReference type="Proteomes" id="UP000053989">
    <property type="component" value="Unassembled WGS sequence"/>
</dbReference>
<dbReference type="InterPro" id="IPR012132">
    <property type="entry name" value="GMC_OxRdtase"/>
</dbReference>
<evidence type="ECO:0000259" key="12">
    <source>
        <dbReference type="PROSITE" id="PS00624"/>
    </source>
</evidence>
<feature type="domain" description="Glucose-methanol-choline oxidoreductase N-terminal" evidence="11">
    <location>
        <begin position="95"/>
        <end position="118"/>
    </location>
</feature>
<evidence type="ECO:0000256" key="1">
    <source>
        <dbReference type="ARBA" id="ARBA00001974"/>
    </source>
</evidence>
<evidence type="ECO:0000256" key="5">
    <source>
        <dbReference type="ARBA" id="ARBA00022827"/>
    </source>
</evidence>
<dbReference type="AlphaFoldDB" id="A0A0C2ZGN3"/>
<evidence type="ECO:0000256" key="8">
    <source>
        <dbReference type="PIRSR" id="PIRSR000137-2"/>
    </source>
</evidence>
<evidence type="ECO:0000256" key="7">
    <source>
        <dbReference type="ARBA" id="ARBA00023180"/>
    </source>
</evidence>
<evidence type="ECO:0000256" key="6">
    <source>
        <dbReference type="ARBA" id="ARBA00023002"/>
    </source>
</evidence>
<keyword evidence="6" id="KW-0560">Oxidoreductase</keyword>
<evidence type="ECO:0000256" key="10">
    <source>
        <dbReference type="SAM" id="MobiDB-lite"/>
    </source>
</evidence>
<evidence type="ECO:0000259" key="11">
    <source>
        <dbReference type="PROSITE" id="PS00623"/>
    </source>
</evidence>
<dbReference type="SUPFAM" id="SSF54373">
    <property type="entry name" value="FAD-linked reductases, C-terminal domain"/>
    <property type="match status" value="1"/>
</dbReference>
<organism evidence="13 14">
    <name type="scientific">Scleroderma citrinum Foug A</name>
    <dbReference type="NCBI Taxonomy" id="1036808"/>
    <lineage>
        <taxon>Eukaryota</taxon>
        <taxon>Fungi</taxon>
        <taxon>Dikarya</taxon>
        <taxon>Basidiomycota</taxon>
        <taxon>Agaricomycotina</taxon>
        <taxon>Agaricomycetes</taxon>
        <taxon>Agaricomycetidae</taxon>
        <taxon>Boletales</taxon>
        <taxon>Sclerodermatineae</taxon>
        <taxon>Sclerodermataceae</taxon>
        <taxon>Scleroderma</taxon>
    </lineage>
</organism>
<feature type="region of interest" description="Disordered" evidence="10">
    <location>
        <begin position="119"/>
        <end position="150"/>
    </location>
</feature>
<gene>
    <name evidence="13" type="ORF">SCLCIDRAFT_26335</name>
</gene>
<name>A0A0C2ZGN3_9AGAM</name>
<protein>
    <submittedName>
        <fullName evidence="13">GMC oxidoreductase</fullName>
    </submittedName>
</protein>
<dbReference type="InParanoid" id="A0A0C2ZGN3"/>
<evidence type="ECO:0000313" key="13">
    <source>
        <dbReference type="EMBL" id="KIM60823.1"/>
    </source>
</evidence>
<dbReference type="GO" id="GO:0016614">
    <property type="term" value="F:oxidoreductase activity, acting on CH-OH group of donors"/>
    <property type="evidence" value="ECO:0007669"/>
    <property type="project" value="InterPro"/>
</dbReference>
<dbReference type="Pfam" id="PF00732">
    <property type="entry name" value="GMC_oxred_N"/>
    <property type="match status" value="1"/>
</dbReference>
<dbReference type="Gene3D" id="3.50.50.60">
    <property type="entry name" value="FAD/NAD(P)-binding domain"/>
    <property type="match status" value="1"/>
</dbReference>
<dbReference type="EMBL" id="KN822058">
    <property type="protein sequence ID" value="KIM60823.1"/>
    <property type="molecule type" value="Genomic_DNA"/>
</dbReference>
<dbReference type="STRING" id="1036808.A0A0C2ZGN3"/>
<keyword evidence="3 9" id="KW-0285">Flavoprotein</keyword>
<dbReference type="InterPro" id="IPR007867">
    <property type="entry name" value="GMC_OxRtase_C"/>
</dbReference>
<dbReference type="Gene3D" id="3.30.560.10">
    <property type="entry name" value="Glucose Oxidase, domain 3"/>
    <property type="match status" value="1"/>
</dbReference>
<evidence type="ECO:0000256" key="9">
    <source>
        <dbReference type="RuleBase" id="RU003968"/>
    </source>
</evidence>
<dbReference type="InterPro" id="IPR036188">
    <property type="entry name" value="FAD/NAD-bd_sf"/>
</dbReference>
<feature type="domain" description="Glucose-methanol-choline oxidoreductase N-terminal" evidence="12">
    <location>
        <begin position="277"/>
        <end position="291"/>
    </location>
</feature>